<dbReference type="STRING" id="761204.W2QP34"/>
<dbReference type="VEuPathDB" id="FungiDB:PPTG_22023"/>
<dbReference type="PANTHER" id="PTHR37784:SF2">
    <property type="entry name" value="HIGH-OSMOLARITY-INDUCED TRANSCRIPTION PROTEIN 1"/>
    <property type="match status" value="1"/>
</dbReference>
<dbReference type="GeneID" id="20190622"/>
<dbReference type="GO" id="GO:0060963">
    <property type="term" value="P:positive regulation of ribosomal protein gene transcription by RNA polymerase II"/>
    <property type="evidence" value="ECO:0007669"/>
    <property type="project" value="TreeGrafter"/>
</dbReference>
<dbReference type="SUPFAM" id="SSF56349">
    <property type="entry name" value="DNA breaking-rejoining enzymes"/>
    <property type="match status" value="1"/>
</dbReference>
<dbReference type="InterPro" id="IPR010998">
    <property type="entry name" value="Integrase_recombinase_N"/>
</dbReference>
<dbReference type="GO" id="GO:0000978">
    <property type="term" value="F:RNA polymerase II cis-regulatory region sequence-specific DNA binding"/>
    <property type="evidence" value="ECO:0007669"/>
    <property type="project" value="TreeGrafter"/>
</dbReference>
<dbReference type="Gene3D" id="1.10.443.20">
    <property type="entry name" value="Centromere DNA-binding protein complex CBF3 subunit, domain 2"/>
    <property type="match status" value="1"/>
</dbReference>
<sequence>MTEEARMSVELKESVQRTYDKAVKSRPENTQRAYGKRQQEFMQWCTAKGSAFNEFTRFTVTGEKLHLFLEECVIGRAKRHRGSQNQDRREVTVGRSTVNSYVAAMVDLWKQQARAKINSHPSPRDDAVTALLKLTQSEEDNYKRKNYEDRGADTLLATLQQNKFNNHYALMRGESVRMLELADLHSIPLENEGYNPCRALVMVMGQGKTNQVGRVEVGACMRHKNVRLCGHGMLAIYLFWRWHVDGENFPDFTSSSCWYDLKPLKTGKDPTKPMSYKVHHDAISSALKYAGIRSKAKTHVGRGSGSRMADLGGASESQIRRLGRWNNQSMEKYYLTSLPREAMRTLAGFDSSRGSYFVARASAEPPQCLLRQIFPQLEMWQQALADGNAEQSIAAGGILDLLQYLRTVILQCSP</sequence>
<dbReference type="InterPro" id="IPR052146">
    <property type="entry name" value="HOT1"/>
</dbReference>
<accession>W2QP34</accession>
<dbReference type="AlphaFoldDB" id="W2QP34"/>
<feature type="domain" description="Ndc10" evidence="2">
    <location>
        <begin position="115"/>
        <end position="414"/>
    </location>
</feature>
<keyword evidence="1" id="KW-0238">DNA-binding</keyword>
<dbReference type="InterPro" id="IPR038279">
    <property type="entry name" value="Ndc10_dom2_sf"/>
</dbReference>
<dbReference type="PANTHER" id="PTHR37784">
    <property type="entry name" value="PROTEIN MSN1"/>
    <property type="match status" value="1"/>
</dbReference>
<dbReference type="GO" id="GO:0000981">
    <property type="term" value="F:DNA-binding transcription factor activity, RNA polymerase II-specific"/>
    <property type="evidence" value="ECO:0007669"/>
    <property type="project" value="TreeGrafter"/>
</dbReference>
<reference evidence="4" key="1">
    <citation type="submission" date="2011-12" db="EMBL/GenBank/DDBJ databases">
        <authorList>
            <consortium name="The Broad Institute Genome Sequencing Platform"/>
            <person name="Russ C."/>
            <person name="Tyler B."/>
            <person name="Panabieres F."/>
            <person name="Shan W."/>
            <person name="Tripathy S."/>
            <person name="Grunwald N."/>
            <person name="Machado M."/>
            <person name="Young S.K."/>
            <person name="Zeng Q."/>
            <person name="Gargeya S."/>
            <person name="Fitzgerald M."/>
            <person name="Haas B."/>
            <person name="Abouelleil A."/>
            <person name="Alvarado L."/>
            <person name="Arachchi H.M."/>
            <person name="Berlin A."/>
            <person name="Chapman S.B."/>
            <person name="Gearin G."/>
            <person name="Goldberg J."/>
            <person name="Griggs A."/>
            <person name="Gujja S."/>
            <person name="Hansen M."/>
            <person name="Heiman D."/>
            <person name="Howarth C."/>
            <person name="Larimer J."/>
            <person name="Lui A."/>
            <person name="MacDonald P.J.P."/>
            <person name="McCowen C."/>
            <person name="Montmayeur A."/>
            <person name="Murphy C."/>
            <person name="Neiman D."/>
            <person name="Pearson M."/>
            <person name="Priest M."/>
            <person name="Roberts A."/>
            <person name="Saif S."/>
            <person name="Shea T."/>
            <person name="Sisk P."/>
            <person name="Stolte C."/>
            <person name="Sykes S."/>
            <person name="Wortman J."/>
            <person name="Nusbaum C."/>
            <person name="Birren B."/>
        </authorList>
    </citation>
    <scope>NUCLEOTIDE SEQUENCE [LARGE SCALE GENOMIC DNA]</scope>
    <source>
        <strain evidence="4">INRA-310</strain>
    </source>
</reference>
<evidence type="ECO:0000259" key="2">
    <source>
        <dbReference type="Pfam" id="PF16787"/>
    </source>
</evidence>
<proteinExistence type="predicted"/>
<evidence type="ECO:0000313" key="4">
    <source>
        <dbReference type="Proteomes" id="UP000018817"/>
    </source>
</evidence>
<dbReference type="InterPro" id="IPR031872">
    <property type="entry name" value="NDC10_II"/>
</dbReference>
<organism evidence="3 4">
    <name type="scientific">Phytophthora nicotianae (strain INRA-310)</name>
    <name type="common">Phytophthora parasitica</name>
    <dbReference type="NCBI Taxonomy" id="761204"/>
    <lineage>
        <taxon>Eukaryota</taxon>
        <taxon>Sar</taxon>
        <taxon>Stramenopiles</taxon>
        <taxon>Oomycota</taxon>
        <taxon>Peronosporomycetes</taxon>
        <taxon>Peronosporales</taxon>
        <taxon>Peronosporaceae</taxon>
        <taxon>Phytophthora</taxon>
    </lineage>
</organism>
<gene>
    <name evidence="3" type="ORF">PPTG_22023</name>
</gene>
<dbReference type="OMA" id="LFWRWHV"/>
<dbReference type="OrthoDB" id="120763at2759"/>
<dbReference type="EMBL" id="KI669571">
    <property type="protein sequence ID" value="ETN14858.1"/>
    <property type="molecule type" value="Genomic_DNA"/>
</dbReference>
<evidence type="ECO:0000256" key="1">
    <source>
        <dbReference type="ARBA" id="ARBA00023125"/>
    </source>
</evidence>
<evidence type="ECO:0000313" key="3">
    <source>
        <dbReference type="EMBL" id="ETN14858.1"/>
    </source>
</evidence>
<dbReference type="InterPro" id="IPR011010">
    <property type="entry name" value="DNA_brk_join_enz"/>
</dbReference>
<dbReference type="RefSeq" id="XP_008899878.1">
    <property type="nucleotide sequence ID" value="XM_008901630.1"/>
</dbReference>
<dbReference type="Gene3D" id="1.10.150.130">
    <property type="match status" value="1"/>
</dbReference>
<protein>
    <recommendedName>
        <fullName evidence="2">Ndc10 domain-containing protein</fullName>
    </recommendedName>
</protein>
<dbReference type="Proteomes" id="UP000018817">
    <property type="component" value="Unassembled WGS sequence"/>
</dbReference>
<name>W2QP34_PHYN3</name>
<reference evidence="3 4" key="2">
    <citation type="submission" date="2013-11" db="EMBL/GenBank/DDBJ databases">
        <title>The Genome Sequence of Phytophthora parasitica INRA-310.</title>
        <authorList>
            <consortium name="The Broad Institute Genomics Platform"/>
            <person name="Russ C."/>
            <person name="Tyler B."/>
            <person name="Panabieres F."/>
            <person name="Shan W."/>
            <person name="Tripathy S."/>
            <person name="Grunwald N."/>
            <person name="Machado M."/>
            <person name="Johnson C.S."/>
            <person name="Arredondo F."/>
            <person name="Hong C."/>
            <person name="Coffey M."/>
            <person name="Young S.K."/>
            <person name="Zeng Q."/>
            <person name="Gargeya S."/>
            <person name="Fitzgerald M."/>
            <person name="Abouelleil A."/>
            <person name="Alvarado L."/>
            <person name="Chapman S.B."/>
            <person name="Gainer-Dewar J."/>
            <person name="Goldberg J."/>
            <person name="Griggs A."/>
            <person name="Gujja S."/>
            <person name="Hansen M."/>
            <person name="Howarth C."/>
            <person name="Imamovic A."/>
            <person name="Ireland A."/>
            <person name="Larimer J."/>
            <person name="McCowan C."/>
            <person name="Murphy C."/>
            <person name="Pearson M."/>
            <person name="Poon T.W."/>
            <person name="Priest M."/>
            <person name="Roberts A."/>
            <person name="Saif S."/>
            <person name="Shea T."/>
            <person name="Sykes S."/>
            <person name="Wortman J."/>
            <person name="Nusbaum C."/>
            <person name="Birren B."/>
        </authorList>
    </citation>
    <scope>NUCLEOTIDE SEQUENCE [LARGE SCALE GENOMIC DNA]</scope>
    <source>
        <strain evidence="3 4">INRA-310</strain>
    </source>
</reference>
<dbReference type="Pfam" id="PF16787">
    <property type="entry name" value="NDC10_II"/>
    <property type="match status" value="1"/>
</dbReference>